<sequence length="269" mass="28237">MEFQSSDKEVYNQGSLEAMAKPVFFNGVIESPPIQLQVPERRILGLRRATFFLSVALLALIIAAGVGGGVGGSLSVKNAETRCLANAELSKALGTAGRATATMTVTTTLPLTTGTITDTTIPFSSNPAAATTTPPSQPDTATTGTRIVVPTTGLLPLDCPSLTGKNQTVDMKTTIVRFQLLCSVDLRVSNANILAVTAYSLTDCLRACASFNLRSSNANKECQGVVFNSELSQVEDHFGTCFLKRSSGGRVGETDPGKINSYVAGILIV</sequence>
<dbReference type="Proteomes" id="UP001285441">
    <property type="component" value="Unassembled WGS sequence"/>
</dbReference>
<evidence type="ECO:0000313" key="3">
    <source>
        <dbReference type="EMBL" id="KAK3370632.1"/>
    </source>
</evidence>
<evidence type="ECO:0000313" key="4">
    <source>
        <dbReference type="Proteomes" id="UP001285441"/>
    </source>
</evidence>
<reference evidence="3" key="1">
    <citation type="journal article" date="2023" name="Mol. Phylogenet. Evol.">
        <title>Genome-scale phylogeny and comparative genomics of the fungal order Sordariales.</title>
        <authorList>
            <person name="Hensen N."/>
            <person name="Bonometti L."/>
            <person name="Westerberg I."/>
            <person name="Brannstrom I.O."/>
            <person name="Guillou S."/>
            <person name="Cros-Aarteil S."/>
            <person name="Calhoun S."/>
            <person name="Haridas S."/>
            <person name="Kuo A."/>
            <person name="Mondo S."/>
            <person name="Pangilinan J."/>
            <person name="Riley R."/>
            <person name="LaButti K."/>
            <person name="Andreopoulos B."/>
            <person name="Lipzen A."/>
            <person name="Chen C."/>
            <person name="Yan M."/>
            <person name="Daum C."/>
            <person name="Ng V."/>
            <person name="Clum A."/>
            <person name="Steindorff A."/>
            <person name="Ohm R.A."/>
            <person name="Martin F."/>
            <person name="Silar P."/>
            <person name="Natvig D.O."/>
            <person name="Lalanne C."/>
            <person name="Gautier V."/>
            <person name="Ament-Velasquez S.L."/>
            <person name="Kruys A."/>
            <person name="Hutchinson M.I."/>
            <person name="Powell A.J."/>
            <person name="Barry K."/>
            <person name="Miller A.N."/>
            <person name="Grigoriev I.V."/>
            <person name="Debuchy R."/>
            <person name="Gladieux P."/>
            <person name="Hiltunen Thoren M."/>
            <person name="Johannesson H."/>
        </authorList>
    </citation>
    <scope>NUCLEOTIDE SEQUENCE</scope>
    <source>
        <strain evidence="3">CBS 232.78</strain>
    </source>
</reference>
<evidence type="ECO:0000256" key="2">
    <source>
        <dbReference type="SAM" id="Phobius"/>
    </source>
</evidence>
<organism evidence="3 4">
    <name type="scientific">Podospora didyma</name>
    <dbReference type="NCBI Taxonomy" id="330526"/>
    <lineage>
        <taxon>Eukaryota</taxon>
        <taxon>Fungi</taxon>
        <taxon>Dikarya</taxon>
        <taxon>Ascomycota</taxon>
        <taxon>Pezizomycotina</taxon>
        <taxon>Sordariomycetes</taxon>
        <taxon>Sordariomycetidae</taxon>
        <taxon>Sordariales</taxon>
        <taxon>Podosporaceae</taxon>
        <taxon>Podospora</taxon>
    </lineage>
</organism>
<accession>A0AAE0N4N0</accession>
<evidence type="ECO:0000256" key="1">
    <source>
        <dbReference type="SAM" id="MobiDB-lite"/>
    </source>
</evidence>
<reference evidence="3" key="2">
    <citation type="submission" date="2023-06" db="EMBL/GenBank/DDBJ databases">
        <authorList>
            <consortium name="Lawrence Berkeley National Laboratory"/>
            <person name="Haridas S."/>
            <person name="Hensen N."/>
            <person name="Bonometti L."/>
            <person name="Westerberg I."/>
            <person name="Brannstrom I.O."/>
            <person name="Guillou S."/>
            <person name="Cros-Aarteil S."/>
            <person name="Calhoun S."/>
            <person name="Kuo A."/>
            <person name="Mondo S."/>
            <person name="Pangilinan J."/>
            <person name="Riley R."/>
            <person name="LaButti K."/>
            <person name="Andreopoulos B."/>
            <person name="Lipzen A."/>
            <person name="Chen C."/>
            <person name="Yanf M."/>
            <person name="Daum C."/>
            <person name="Ng V."/>
            <person name="Clum A."/>
            <person name="Steindorff A."/>
            <person name="Ohm R."/>
            <person name="Martin F."/>
            <person name="Silar P."/>
            <person name="Natvig D."/>
            <person name="Lalanne C."/>
            <person name="Gautier V."/>
            <person name="Ament-velasquez S.L."/>
            <person name="Kruys A."/>
            <person name="Hutchinson M.I."/>
            <person name="Powell A.J."/>
            <person name="Barry K."/>
            <person name="Miller A.N."/>
            <person name="Grigoriev I.V."/>
            <person name="Debuchy R."/>
            <person name="Gladieux P."/>
            <person name="Thoren M.H."/>
            <person name="Johannesson H."/>
        </authorList>
    </citation>
    <scope>NUCLEOTIDE SEQUENCE</scope>
    <source>
        <strain evidence="3">CBS 232.78</strain>
    </source>
</reference>
<dbReference type="AlphaFoldDB" id="A0AAE0N4N0"/>
<feature type="region of interest" description="Disordered" evidence="1">
    <location>
        <begin position="122"/>
        <end position="143"/>
    </location>
</feature>
<evidence type="ECO:0008006" key="5">
    <source>
        <dbReference type="Google" id="ProtNLM"/>
    </source>
</evidence>
<keyword evidence="2" id="KW-1133">Transmembrane helix</keyword>
<proteinExistence type="predicted"/>
<feature type="compositionally biased region" description="Low complexity" evidence="1">
    <location>
        <begin position="127"/>
        <end position="143"/>
    </location>
</feature>
<gene>
    <name evidence="3" type="ORF">B0H63DRAFT_318830</name>
</gene>
<dbReference type="EMBL" id="JAULSW010000009">
    <property type="protein sequence ID" value="KAK3370632.1"/>
    <property type="molecule type" value="Genomic_DNA"/>
</dbReference>
<comment type="caution">
    <text evidence="3">The sequence shown here is derived from an EMBL/GenBank/DDBJ whole genome shotgun (WGS) entry which is preliminary data.</text>
</comment>
<name>A0AAE0N4N0_9PEZI</name>
<protein>
    <recommendedName>
        <fullName evidence="5">Apple domain-containing protein</fullName>
    </recommendedName>
</protein>
<keyword evidence="2" id="KW-0812">Transmembrane</keyword>
<keyword evidence="2" id="KW-0472">Membrane</keyword>
<keyword evidence="4" id="KW-1185">Reference proteome</keyword>
<feature type="transmembrane region" description="Helical" evidence="2">
    <location>
        <begin position="51"/>
        <end position="74"/>
    </location>
</feature>